<reference evidence="4" key="2">
    <citation type="submission" date="2013-12" db="EMBL/GenBank/DDBJ databases">
        <authorList>
            <person name="Yu Y."/>
            <person name="Lee S."/>
            <person name="de Baynast K."/>
            <person name="Wissotski M."/>
            <person name="Liu L."/>
            <person name="Talag J."/>
            <person name="Goicoechea J."/>
            <person name="Angelova A."/>
            <person name="Jetty R."/>
            <person name="Kudrna D."/>
            <person name="Golser W."/>
            <person name="Rivera L."/>
            <person name="Zhang J."/>
            <person name="Wing R."/>
        </authorList>
    </citation>
    <scope>NUCLEOTIDE SEQUENCE</scope>
</reference>
<feature type="compositionally biased region" description="Basic and acidic residues" evidence="1">
    <location>
        <begin position="11"/>
        <end position="20"/>
    </location>
</feature>
<keyword evidence="2" id="KW-0812">Transmembrane</keyword>
<sequence>MGKPGEPSPRGNEKEKKKGEVNPLLPAPPSRDPAPPRREDELSGKCISHANLEYLRDAMRTVTRISAIISFIFTIFPIVSKLQAS</sequence>
<evidence type="ECO:0000313" key="3">
    <source>
        <dbReference type="EnsemblPlants" id="LPERR02G00540.1"/>
    </source>
</evidence>
<dbReference type="Gramene" id="LPERR02G00540.1">
    <property type="protein sequence ID" value="LPERR02G00540.1"/>
    <property type="gene ID" value="LPERR02G00540"/>
</dbReference>
<dbReference type="HOGENOM" id="CLU_2515908_0_0_1"/>
<dbReference type="EnsemblPlants" id="LPERR02G00540.1">
    <property type="protein sequence ID" value="LPERR02G00540.1"/>
    <property type="gene ID" value="LPERR02G00540"/>
</dbReference>
<keyword evidence="4" id="KW-1185">Reference proteome</keyword>
<feature type="transmembrane region" description="Helical" evidence="2">
    <location>
        <begin position="61"/>
        <end position="79"/>
    </location>
</feature>
<keyword evidence="2" id="KW-1133">Transmembrane helix</keyword>
<proteinExistence type="predicted"/>
<name>A0A0D9VB64_9ORYZ</name>
<keyword evidence="2" id="KW-0472">Membrane</keyword>
<feature type="region of interest" description="Disordered" evidence="1">
    <location>
        <begin position="1"/>
        <end position="43"/>
    </location>
</feature>
<dbReference type="Proteomes" id="UP000032180">
    <property type="component" value="Chromosome 2"/>
</dbReference>
<protein>
    <submittedName>
        <fullName evidence="3">Uncharacterized protein</fullName>
    </submittedName>
</protein>
<organism evidence="3 4">
    <name type="scientific">Leersia perrieri</name>
    <dbReference type="NCBI Taxonomy" id="77586"/>
    <lineage>
        <taxon>Eukaryota</taxon>
        <taxon>Viridiplantae</taxon>
        <taxon>Streptophyta</taxon>
        <taxon>Embryophyta</taxon>
        <taxon>Tracheophyta</taxon>
        <taxon>Spermatophyta</taxon>
        <taxon>Magnoliopsida</taxon>
        <taxon>Liliopsida</taxon>
        <taxon>Poales</taxon>
        <taxon>Poaceae</taxon>
        <taxon>BOP clade</taxon>
        <taxon>Oryzoideae</taxon>
        <taxon>Oryzeae</taxon>
        <taxon>Oryzinae</taxon>
        <taxon>Leersia</taxon>
    </lineage>
</organism>
<feature type="compositionally biased region" description="Basic and acidic residues" evidence="1">
    <location>
        <begin position="34"/>
        <end position="43"/>
    </location>
</feature>
<evidence type="ECO:0000256" key="2">
    <source>
        <dbReference type="SAM" id="Phobius"/>
    </source>
</evidence>
<evidence type="ECO:0000256" key="1">
    <source>
        <dbReference type="SAM" id="MobiDB-lite"/>
    </source>
</evidence>
<evidence type="ECO:0000313" key="4">
    <source>
        <dbReference type="Proteomes" id="UP000032180"/>
    </source>
</evidence>
<reference evidence="3" key="3">
    <citation type="submission" date="2015-04" db="UniProtKB">
        <authorList>
            <consortium name="EnsemblPlants"/>
        </authorList>
    </citation>
    <scope>IDENTIFICATION</scope>
</reference>
<accession>A0A0D9VB64</accession>
<dbReference type="AlphaFoldDB" id="A0A0D9VB64"/>
<reference evidence="3 4" key="1">
    <citation type="submission" date="2012-08" db="EMBL/GenBank/DDBJ databases">
        <title>Oryza genome evolution.</title>
        <authorList>
            <person name="Wing R.A."/>
        </authorList>
    </citation>
    <scope>NUCLEOTIDE SEQUENCE</scope>
</reference>